<organism evidence="2 3">
    <name type="scientific">Lachnospira eligens (strain ATCC 27750 / DSM 3376 / VPI C15-48 / C15-B4)</name>
    <name type="common">Eubacterium eligens</name>
    <dbReference type="NCBI Taxonomy" id="515620"/>
    <lineage>
        <taxon>Bacteria</taxon>
        <taxon>Bacillati</taxon>
        <taxon>Bacillota</taxon>
        <taxon>Clostridia</taxon>
        <taxon>Lachnospirales</taxon>
        <taxon>Lachnospiraceae</taxon>
        <taxon>Lachnospira</taxon>
    </lineage>
</organism>
<protein>
    <recommendedName>
        <fullName evidence="1">Porphobilinogen deaminase N-terminal domain-containing protein</fullName>
    </recommendedName>
</protein>
<dbReference type="GO" id="GO:0033014">
    <property type="term" value="P:tetrapyrrole biosynthetic process"/>
    <property type="evidence" value="ECO:0007669"/>
    <property type="project" value="InterPro"/>
</dbReference>
<dbReference type="KEGG" id="eel:EUBELI_01371"/>
<gene>
    <name evidence="2" type="ordered locus">EUBELI_01371</name>
</gene>
<dbReference type="InterPro" id="IPR022417">
    <property type="entry name" value="Porphobilin_deaminase_N"/>
</dbReference>
<evidence type="ECO:0000313" key="2">
    <source>
        <dbReference type="EMBL" id="ACR72366.1"/>
    </source>
</evidence>
<evidence type="ECO:0000259" key="1">
    <source>
        <dbReference type="Pfam" id="PF01379"/>
    </source>
</evidence>
<dbReference type="HOGENOM" id="CLU_968892_0_0_9"/>
<name>C4Z1K5_LACE2</name>
<dbReference type="Pfam" id="PF01379">
    <property type="entry name" value="Porphobil_deam"/>
    <property type="match status" value="1"/>
</dbReference>
<accession>C4Z1K5</accession>
<dbReference type="AlphaFoldDB" id="C4Z1K5"/>
<dbReference type="SUPFAM" id="SSF53850">
    <property type="entry name" value="Periplasmic binding protein-like II"/>
    <property type="match status" value="1"/>
</dbReference>
<sequence>MEKDNEKSERLGMYGRGIERIKLKKAAGIMQKNWKGNLDTVEIGGSDIYPALEALIDDNIDMVLVDMRMLVEMEKSGQQLDDGIVISGVIKRRDPRYVMIRRRGTKDVVENAVVVTDSDENAAVICEMYDNVECVVENNIKDCMSKLDSEECDAVFAFYDDIRIARLYNGLKYKYTLMDFSDCVPPHGQGIYCILTNGKRSVIKHMFDVSHRTTAMSFDIEEDIIRRLLMNDYVKSCNAYVKISGDKIEVYADVKGYRGNIKVQEKDELKNKNLIMRKIVDRISKSM</sequence>
<dbReference type="Proteomes" id="UP000001476">
    <property type="component" value="Chromosome"/>
</dbReference>
<proteinExistence type="predicted"/>
<keyword evidence="3" id="KW-1185">Reference proteome</keyword>
<dbReference type="STRING" id="515620.EUBELI_01371"/>
<evidence type="ECO:0000313" key="3">
    <source>
        <dbReference type="Proteomes" id="UP000001476"/>
    </source>
</evidence>
<reference evidence="2 3" key="1">
    <citation type="journal article" date="2009" name="Proc. Natl. Acad. Sci. U.S.A.">
        <title>Characterizing a model human gut microbiota composed of members of its two dominant bacterial phyla.</title>
        <authorList>
            <person name="Mahowald M.A."/>
            <person name="Rey F.E."/>
            <person name="Seedorf H."/>
            <person name="Turnbaugh P.J."/>
            <person name="Fulton R.S."/>
            <person name="Wollam A."/>
            <person name="Shah N."/>
            <person name="Wang C."/>
            <person name="Magrini V."/>
            <person name="Wilson R.K."/>
            <person name="Cantarel B.L."/>
            <person name="Coutinho P.M."/>
            <person name="Henrissat B."/>
            <person name="Crock L.W."/>
            <person name="Russell A."/>
            <person name="Verberkmoes N.C."/>
            <person name="Hettich R.L."/>
            <person name="Gordon J.I."/>
        </authorList>
    </citation>
    <scope>NUCLEOTIDE SEQUENCE [LARGE SCALE GENOMIC DNA]</scope>
    <source>
        <strain evidence="3">ATCC 27750 / DSM 3376 / VPI C15-48 / C15-B4</strain>
    </source>
</reference>
<dbReference type="RefSeq" id="WP_012739601.1">
    <property type="nucleotide sequence ID" value="NC_012778.1"/>
</dbReference>
<dbReference type="GeneID" id="41356079"/>
<dbReference type="GO" id="GO:0004418">
    <property type="term" value="F:hydroxymethylbilane synthase activity"/>
    <property type="evidence" value="ECO:0007669"/>
    <property type="project" value="InterPro"/>
</dbReference>
<dbReference type="EMBL" id="CP001104">
    <property type="protein sequence ID" value="ACR72366.1"/>
    <property type="molecule type" value="Genomic_DNA"/>
</dbReference>
<feature type="domain" description="Porphobilinogen deaminase N-terminal" evidence="1">
    <location>
        <begin position="54"/>
        <end position="200"/>
    </location>
</feature>
<dbReference type="Gene3D" id="3.40.190.10">
    <property type="entry name" value="Periplasmic binding protein-like II"/>
    <property type="match status" value="2"/>
</dbReference>